<dbReference type="SUPFAM" id="SSF50978">
    <property type="entry name" value="WD40 repeat-like"/>
    <property type="match status" value="1"/>
</dbReference>
<dbReference type="Pfam" id="PF00400">
    <property type="entry name" value="WD40"/>
    <property type="match status" value="2"/>
</dbReference>
<dbReference type="PROSITE" id="PS50082">
    <property type="entry name" value="WD_REPEATS_2"/>
    <property type="match status" value="1"/>
</dbReference>
<reference evidence="3" key="2">
    <citation type="submission" date="2001-02" db="EMBL/GenBank/DDBJ databases">
        <authorList>
            <person name="Zimmermann W."/>
            <person name="Wambutt R."/>
            <person name="Ivens A.C."/>
            <person name="Quail M."/>
            <person name="Rajandream M.A."/>
            <person name="Barrell B.G."/>
        </authorList>
    </citation>
    <scope>NUCLEOTIDE SEQUENCE</scope>
    <source>
        <strain evidence="3">Friedlin</strain>
    </source>
</reference>
<name>Q9NE56_LEIMA</name>
<organism evidence="3">
    <name type="scientific">Leishmania major</name>
    <dbReference type="NCBI Taxonomy" id="5664"/>
    <lineage>
        <taxon>Eukaryota</taxon>
        <taxon>Discoba</taxon>
        <taxon>Euglenozoa</taxon>
        <taxon>Kinetoplastea</taxon>
        <taxon>Metakinetoplastina</taxon>
        <taxon>Trypanosomatida</taxon>
        <taxon>Trypanosomatidae</taxon>
        <taxon>Leishmaniinae</taxon>
        <taxon>Leishmania</taxon>
    </lineage>
</organism>
<feature type="region of interest" description="Disordered" evidence="2">
    <location>
        <begin position="474"/>
        <end position="503"/>
    </location>
</feature>
<keyword evidence="1" id="KW-0853">WD repeat</keyword>
<reference evidence="3" key="1">
    <citation type="journal article" date="1998" name="Genome Res.">
        <title>A physical map of the Leishmania major Friedlin genome.</title>
        <authorList>
            <person name="Ivens A.C."/>
            <person name="Lewis S.M."/>
            <person name="Bagherzadeh A."/>
            <person name="Zhang L."/>
            <person name="Chan H.M."/>
            <person name="Smith D.F."/>
        </authorList>
    </citation>
    <scope>NUCLEOTIDE SEQUENCE</scope>
    <source>
        <strain evidence="3">Friedlin</strain>
    </source>
</reference>
<dbReference type="VEuPathDB" id="TriTrypDB:LMJLV39_300028400"/>
<dbReference type="HOGENOM" id="CLU_347363_0_0_1"/>
<evidence type="ECO:0000313" key="3">
    <source>
        <dbReference type="EMBL" id="CAB88227.1"/>
    </source>
</evidence>
<dbReference type="InterPro" id="IPR011047">
    <property type="entry name" value="Quinoprotein_ADH-like_sf"/>
</dbReference>
<dbReference type="InterPro" id="IPR001680">
    <property type="entry name" value="WD40_rpt"/>
</dbReference>
<protein>
    <submittedName>
        <fullName evidence="3">Uncharacterized protein L5213T.06</fullName>
    </submittedName>
</protein>
<dbReference type="PANTHER" id="PTHR44525">
    <property type="entry name" value="WD REPEAT-CONTAINING PROTEIN 27"/>
    <property type="match status" value="1"/>
</dbReference>
<dbReference type="SUPFAM" id="SSF50998">
    <property type="entry name" value="Quinoprotein alcohol dehydrogenase-like"/>
    <property type="match status" value="1"/>
</dbReference>
<dbReference type="AlphaFoldDB" id="Q9NE56"/>
<dbReference type="VEuPathDB" id="TriTrypDB:LmjF.30.2150"/>
<gene>
    <name evidence="3" type="primary">L5213T.06</name>
</gene>
<dbReference type="SMART" id="SM00320">
    <property type="entry name" value="WD40"/>
    <property type="match status" value="6"/>
</dbReference>
<dbReference type="InterPro" id="IPR036322">
    <property type="entry name" value="WD40_repeat_dom_sf"/>
</dbReference>
<dbReference type="Gene3D" id="2.130.10.10">
    <property type="entry name" value="YVTN repeat-like/Quinoprotein amine dehydrogenase"/>
    <property type="match status" value="2"/>
</dbReference>
<accession>Q9NE56</accession>
<evidence type="ECO:0000256" key="2">
    <source>
        <dbReference type="SAM" id="MobiDB-lite"/>
    </source>
</evidence>
<feature type="repeat" description="WD" evidence="1">
    <location>
        <begin position="608"/>
        <end position="642"/>
    </location>
</feature>
<sequence>MWSANVNVDGVLPRSLCITHDALWWVSASGVLYTWRTGEGDGEPTDPVAVAQLDRHVECMVVSSDASLIAVVSSTFMALLEIEHTPSPTFLRMGDADALGDASRDEVVITAEEMRRIACTVGDVRGVVFNSDASIAAVCTDSALLLLSNIFGDASNDDEDGAEPHLASFDCTHLGASTQGCSVTCFTGARQLLVVDDVNHLVLLRCVNREESSDVSEDAHMRVACPPNASPMAVKLQLMVDGHICARTARVTSLACSHSGVYGESLVVLGLSNGTVQLLNGHQLQALRTWNVRDAITAAFIRSSDEAALASLRRRSGLSQAAMRDRLGIPDAAASTAAPPVVTIFDVCVGAHLITVCTSHGVVYYSRFTFQLESAYTQLLTTPLVQAGAAAAAGTSALGDVAMRGGSNGRWAYINVFDGVLYFSRRDVDTQHTLKVRSAEGKAASNDIVHARTPLPATWLDNVASARLAQRPFLSSDARRRQPTKGSGYTDAPWSVQQERKRKARAAAARDRKAQAFGAVSASAVASTNELRFQYDFASIFGVGRATLTRMEASSSALRGLHTRAVVATAFATAGDALITAGADSRIRQLHFPIARTRGTDGVAGRILAGHAAAVTAIDANLSRQHPLILSAGAEGCLRLWSPGARDTPLAECTVGCSGAKLARPAPGKPIVAAQFFYLDKLLLSCAADALELRRNVGGICSSLATAAPSSTSEADKVLSQAPLYRFSVGTGHSITSATAVNHFASNLIFLATSEKEVQVLDVAANTVLWREGTTHTRGIYRVATGRTSRYAAADVDSGAAHLFMSASLDSTAALWDVRIAKPVQLFTQHSNTGIPSLALEVAPGIGVVAVASQDNAVYMYDLRGGCGGVALDVLRGFDSYVTSLAWHPLRPFLVAGLASGDVHVLQHAT</sequence>
<dbReference type="InterPro" id="IPR015943">
    <property type="entry name" value="WD40/YVTN_repeat-like_dom_sf"/>
</dbReference>
<dbReference type="PANTHER" id="PTHR44525:SF1">
    <property type="entry name" value="WD REPEAT-CONTAINING PROTEIN 27"/>
    <property type="match status" value="1"/>
</dbReference>
<dbReference type="VEuPathDB" id="TriTrypDB:LMJSD75_300028200"/>
<dbReference type="EMBL" id="AL352992">
    <property type="protein sequence ID" value="CAB88227.1"/>
    <property type="molecule type" value="Genomic_DNA"/>
</dbReference>
<proteinExistence type="predicted"/>
<dbReference type="InterPro" id="IPR042411">
    <property type="entry name" value="WDR27"/>
</dbReference>
<dbReference type="VEuPathDB" id="TriTrypDB:LMJFC_300031500"/>
<evidence type="ECO:0000256" key="1">
    <source>
        <dbReference type="PROSITE-ProRule" id="PRU00221"/>
    </source>
</evidence>